<gene>
    <name evidence="3" type="primary">traM</name>
    <name evidence="3" type="ORF">ACFQ0I_12925</name>
</gene>
<evidence type="ECO:0000256" key="1">
    <source>
        <dbReference type="SAM" id="MobiDB-lite"/>
    </source>
</evidence>
<dbReference type="EMBL" id="JBHTIB010000012">
    <property type="protein sequence ID" value="MFD0836674.1"/>
    <property type="molecule type" value="Genomic_DNA"/>
</dbReference>
<proteinExistence type="predicted"/>
<sequence>MKIEKNKIVFGSVLAIILIFLISYSALLMGDDETENDNLKQTLVPELEQEQEDYSTKLEAIDDLKEVRETNAPSIYDEKLIDSMGYYDPDLLEKDKIRIVDSIYNLGKINYTENQYRGQKPKPTNATSQKKTDSIISNTNQKILPKEIGLEHQLFFASNPQKSAYPNTLKTDSTIYVVVNGNQTVKKDYRLRMRLEKDAVINNRVIPKNTAVYGFISFKPNRAIIEIENILHQPVQLKAYDFQDGSEGIYVENNFRADATSEVVEDVVDDINIAGVPQVTGVKKIFQRSNRQVKVTVINNYKLILKPQP</sequence>
<evidence type="ECO:0000259" key="2">
    <source>
        <dbReference type="Pfam" id="PF12508"/>
    </source>
</evidence>
<dbReference type="Pfam" id="PF12508">
    <property type="entry name" value="Transposon_TraM"/>
    <property type="match status" value="1"/>
</dbReference>
<comment type="caution">
    <text evidence="3">The sequence shown here is derived from an EMBL/GenBank/DDBJ whole genome shotgun (WGS) entry which is preliminary data.</text>
</comment>
<dbReference type="RefSeq" id="WP_379942900.1">
    <property type="nucleotide sequence ID" value="NZ_JBHTIB010000012.1"/>
</dbReference>
<accession>A0ABW3BU29</accession>
<dbReference type="InterPro" id="IPR055407">
    <property type="entry name" value="TraM_C"/>
</dbReference>
<evidence type="ECO:0000313" key="4">
    <source>
        <dbReference type="Proteomes" id="UP001597011"/>
    </source>
</evidence>
<keyword evidence="4" id="KW-1185">Reference proteome</keyword>
<protein>
    <submittedName>
        <fullName evidence="3">Conjugative transposon protein TraM</fullName>
    </submittedName>
</protein>
<dbReference type="Proteomes" id="UP001597011">
    <property type="component" value="Unassembled WGS sequence"/>
</dbReference>
<name>A0ABW3BU29_9FLAO</name>
<feature type="domain" description="Conjugative transposon TraM C-terminal" evidence="2">
    <location>
        <begin position="175"/>
        <end position="306"/>
    </location>
</feature>
<organism evidence="3 4">
    <name type="scientific">Mariniflexile aquimaris</name>
    <dbReference type="NCBI Taxonomy" id="881009"/>
    <lineage>
        <taxon>Bacteria</taxon>
        <taxon>Pseudomonadati</taxon>
        <taxon>Bacteroidota</taxon>
        <taxon>Flavobacteriia</taxon>
        <taxon>Flavobacteriales</taxon>
        <taxon>Flavobacteriaceae</taxon>
        <taxon>Mariniflexile</taxon>
    </lineage>
</organism>
<reference evidence="4" key="1">
    <citation type="journal article" date="2019" name="Int. J. Syst. Evol. Microbiol.">
        <title>The Global Catalogue of Microorganisms (GCM) 10K type strain sequencing project: providing services to taxonomists for standard genome sequencing and annotation.</title>
        <authorList>
            <consortium name="The Broad Institute Genomics Platform"/>
            <consortium name="The Broad Institute Genome Sequencing Center for Infectious Disease"/>
            <person name="Wu L."/>
            <person name="Ma J."/>
        </authorList>
    </citation>
    <scope>NUCLEOTIDE SEQUENCE [LARGE SCALE GENOMIC DNA]</scope>
    <source>
        <strain evidence="4">CCUG 60529</strain>
    </source>
</reference>
<feature type="region of interest" description="Disordered" evidence="1">
    <location>
        <begin position="115"/>
        <end position="135"/>
    </location>
</feature>
<evidence type="ECO:0000313" key="3">
    <source>
        <dbReference type="EMBL" id="MFD0836674.1"/>
    </source>
</evidence>